<evidence type="ECO:0000256" key="3">
    <source>
        <dbReference type="ARBA" id="ARBA00023002"/>
    </source>
</evidence>
<evidence type="ECO:0000259" key="4">
    <source>
        <dbReference type="PROSITE" id="PS51393"/>
    </source>
</evidence>
<dbReference type="GO" id="GO:0034440">
    <property type="term" value="P:lipid oxidation"/>
    <property type="evidence" value="ECO:0007669"/>
    <property type="project" value="InterPro"/>
</dbReference>
<dbReference type="GO" id="GO:0046872">
    <property type="term" value="F:metal ion binding"/>
    <property type="evidence" value="ECO:0007669"/>
    <property type="project" value="UniProtKB-KW"/>
</dbReference>
<dbReference type="InterPro" id="IPR013819">
    <property type="entry name" value="LipOase_C"/>
</dbReference>
<dbReference type="PANTHER" id="PTHR11771">
    <property type="entry name" value="LIPOXYGENASE"/>
    <property type="match status" value="1"/>
</dbReference>
<comment type="caution">
    <text evidence="5">The sequence shown here is derived from an EMBL/GenBank/DDBJ whole genome shotgun (WGS) entry which is preliminary data.</text>
</comment>
<dbReference type="SUPFAM" id="SSF48484">
    <property type="entry name" value="Lipoxigenase"/>
    <property type="match status" value="1"/>
</dbReference>
<proteinExistence type="predicted"/>
<dbReference type="Proteomes" id="UP000237105">
    <property type="component" value="Unassembled WGS sequence"/>
</dbReference>
<dbReference type="GO" id="GO:0016702">
    <property type="term" value="F:oxidoreductase activity, acting on single donors with incorporation of molecular oxygen, incorporation of two atoms of oxygen"/>
    <property type="evidence" value="ECO:0007669"/>
    <property type="project" value="InterPro"/>
</dbReference>
<evidence type="ECO:0000313" key="6">
    <source>
        <dbReference type="Proteomes" id="UP000237105"/>
    </source>
</evidence>
<dbReference type="Pfam" id="PF00305">
    <property type="entry name" value="Lipoxygenase"/>
    <property type="match status" value="1"/>
</dbReference>
<feature type="domain" description="Lipoxygenase" evidence="4">
    <location>
        <begin position="1"/>
        <end position="104"/>
    </location>
</feature>
<keyword evidence="6" id="KW-1185">Reference proteome</keyword>
<dbReference type="EMBL" id="JXTB01000562">
    <property type="protein sequence ID" value="PON36591.1"/>
    <property type="molecule type" value="Genomic_DNA"/>
</dbReference>
<gene>
    <name evidence="5" type="ORF">PanWU01x14_327290</name>
</gene>
<keyword evidence="1" id="KW-0479">Metal-binding</keyword>
<dbReference type="PROSITE" id="PS51393">
    <property type="entry name" value="LIPOXYGENASE_3"/>
    <property type="match status" value="1"/>
</dbReference>
<dbReference type="InterPro" id="IPR036226">
    <property type="entry name" value="LipOase_C_sf"/>
</dbReference>
<sequence>MVEGAQRSGPWGQERRAFLAQNATREGLIETCATIICIASALHAAINFEQYPYGGYPPNRPLMSRRSIPEEGTPEYEELKTNPEKAFLKTTTRRLAFSSRHFPC</sequence>
<keyword evidence="3" id="KW-0560">Oxidoreductase</keyword>
<dbReference type="OrthoDB" id="1292605at2759"/>
<dbReference type="STRING" id="3476.A0A2P5AJC6"/>
<evidence type="ECO:0000256" key="2">
    <source>
        <dbReference type="ARBA" id="ARBA00022964"/>
    </source>
</evidence>
<reference evidence="6" key="1">
    <citation type="submission" date="2016-06" db="EMBL/GenBank/DDBJ databases">
        <title>Parallel loss of symbiosis genes in relatives of nitrogen-fixing non-legume Parasponia.</title>
        <authorList>
            <person name="Van Velzen R."/>
            <person name="Holmer R."/>
            <person name="Bu F."/>
            <person name="Rutten L."/>
            <person name="Van Zeijl A."/>
            <person name="Liu W."/>
            <person name="Santuari L."/>
            <person name="Cao Q."/>
            <person name="Sharma T."/>
            <person name="Shen D."/>
            <person name="Roswanjaya Y."/>
            <person name="Wardhani T."/>
            <person name="Kalhor M.S."/>
            <person name="Jansen J."/>
            <person name="Van den Hoogen J."/>
            <person name="Gungor B."/>
            <person name="Hartog M."/>
            <person name="Hontelez J."/>
            <person name="Verver J."/>
            <person name="Yang W.-C."/>
            <person name="Schijlen E."/>
            <person name="Repin R."/>
            <person name="Schilthuizen M."/>
            <person name="Schranz E."/>
            <person name="Heidstra R."/>
            <person name="Miyata K."/>
            <person name="Fedorova E."/>
            <person name="Kohlen W."/>
            <person name="Bisseling T."/>
            <person name="Smit S."/>
            <person name="Geurts R."/>
        </authorList>
    </citation>
    <scope>NUCLEOTIDE SEQUENCE [LARGE SCALE GENOMIC DNA]</scope>
    <source>
        <strain evidence="6">cv. WU1-14</strain>
    </source>
</reference>
<accession>A0A2P5AJC6</accession>
<keyword evidence="2" id="KW-0223">Dioxygenase</keyword>
<evidence type="ECO:0000256" key="1">
    <source>
        <dbReference type="ARBA" id="ARBA00022723"/>
    </source>
</evidence>
<dbReference type="AlphaFoldDB" id="A0A2P5AJC6"/>
<dbReference type="InterPro" id="IPR000907">
    <property type="entry name" value="LipOase"/>
</dbReference>
<organism evidence="5 6">
    <name type="scientific">Parasponia andersonii</name>
    <name type="common">Sponia andersonii</name>
    <dbReference type="NCBI Taxonomy" id="3476"/>
    <lineage>
        <taxon>Eukaryota</taxon>
        <taxon>Viridiplantae</taxon>
        <taxon>Streptophyta</taxon>
        <taxon>Embryophyta</taxon>
        <taxon>Tracheophyta</taxon>
        <taxon>Spermatophyta</taxon>
        <taxon>Magnoliopsida</taxon>
        <taxon>eudicotyledons</taxon>
        <taxon>Gunneridae</taxon>
        <taxon>Pentapetalae</taxon>
        <taxon>rosids</taxon>
        <taxon>fabids</taxon>
        <taxon>Rosales</taxon>
        <taxon>Cannabaceae</taxon>
        <taxon>Parasponia</taxon>
    </lineage>
</organism>
<name>A0A2P5AJC6_PARAD</name>
<evidence type="ECO:0000313" key="5">
    <source>
        <dbReference type="EMBL" id="PON36591.1"/>
    </source>
</evidence>
<protein>
    <submittedName>
        <fullName evidence="5">Lipoxygenase</fullName>
    </submittedName>
</protein>
<dbReference type="Gene3D" id="1.20.245.10">
    <property type="entry name" value="Lipoxygenase-1, Domain 5"/>
    <property type="match status" value="1"/>
</dbReference>